<gene>
    <name evidence="3" type="ORF">CUN51_00625</name>
</gene>
<name>A0A2M8P496_9CHLR</name>
<dbReference type="GO" id="GO:0016757">
    <property type="term" value="F:glycosyltransferase activity"/>
    <property type="evidence" value="ECO:0007669"/>
    <property type="project" value="InterPro"/>
</dbReference>
<sequence length="369" mass="40912">MRVLMICKACVVGTYQRKLEAMAEHAELDLTVLVPSAWHDPSGVQSLERAYTRGYRLEVVPMRLNGNFHLHWYPKLGRMMRAVKPHLVHIDEEPYNLAAWQAFWEARRIGARALFFSWQNILRRYPPPFSLGESWLLRRADGAIAGTQSAADVLRAKGCRLPMAIIPQFGVDPELFKPAQSQPEQPIFGFFGRLVPEKGADLLLQAAARLKSAGYAFQVRIVGQGAERPNLERLAESLGLSDRVTFLGQVPSTHMPRLYAGLTALIVPSRTLPNWKEQFGRVIVEAMACGVPVIGAHSGAIPDVIGTSGLLFPENDVEALTAHMACLLTDPELRLHLAQSGRARVLAHFTHAQIAAQTLAFYQKLLSDA</sequence>
<dbReference type="Pfam" id="PF13579">
    <property type="entry name" value="Glyco_trans_4_4"/>
    <property type="match status" value="1"/>
</dbReference>
<dbReference type="PANTHER" id="PTHR45947:SF3">
    <property type="entry name" value="SULFOQUINOVOSYL TRANSFERASE SQD2"/>
    <property type="match status" value="1"/>
</dbReference>
<dbReference type="SUPFAM" id="SSF53756">
    <property type="entry name" value="UDP-Glycosyltransferase/glycogen phosphorylase"/>
    <property type="match status" value="1"/>
</dbReference>
<feature type="domain" description="Glycosyltransferase subfamily 4-like N-terminal" evidence="2">
    <location>
        <begin position="13"/>
        <end position="167"/>
    </location>
</feature>
<keyword evidence="3" id="KW-0808">Transferase</keyword>
<dbReference type="InterPro" id="IPR001296">
    <property type="entry name" value="Glyco_trans_1"/>
</dbReference>
<feature type="domain" description="Glycosyl transferase family 1" evidence="1">
    <location>
        <begin position="174"/>
        <end position="343"/>
    </location>
</feature>
<evidence type="ECO:0000313" key="4">
    <source>
        <dbReference type="Proteomes" id="UP000228921"/>
    </source>
</evidence>
<dbReference type="InterPro" id="IPR028098">
    <property type="entry name" value="Glyco_trans_4-like_N"/>
</dbReference>
<dbReference type="EMBL" id="PGTK01000001">
    <property type="protein sequence ID" value="PJF32370.1"/>
    <property type="molecule type" value="Genomic_DNA"/>
</dbReference>
<organism evidence="3 4">
    <name type="scientific">Candidatus Thermofonsia Clade 1 bacterium</name>
    <dbReference type="NCBI Taxonomy" id="2364210"/>
    <lineage>
        <taxon>Bacteria</taxon>
        <taxon>Bacillati</taxon>
        <taxon>Chloroflexota</taxon>
        <taxon>Candidatus Thermofontia</taxon>
        <taxon>Candidatus Thermofonsia Clade 1</taxon>
    </lineage>
</organism>
<comment type="caution">
    <text evidence="3">The sequence shown here is derived from an EMBL/GenBank/DDBJ whole genome shotgun (WGS) entry which is preliminary data.</text>
</comment>
<protein>
    <submittedName>
        <fullName evidence="3">Glycosyl transferase family 1</fullName>
    </submittedName>
</protein>
<dbReference type="Pfam" id="PF00534">
    <property type="entry name" value="Glycos_transf_1"/>
    <property type="match status" value="1"/>
</dbReference>
<evidence type="ECO:0000313" key="3">
    <source>
        <dbReference type="EMBL" id="PJF32370.1"/>
    </source>
</evidence>
<reference evidence="3 4" key="1">
    <citation type="submission" date="2017-11" db="EMBL/GenBank/DDBJ databases">
        <title>Evolution of Phototrophy in the Chloroflexi Phylum Driven by Horizontal Gene Transfer.</title>
        <authorList>
            <person name="Ward L.M."/>
            <person name="Hemp J."/>
            <person name="Shih P.M."/>
            <person name="Mcglynn S.E."/>
            <person name="Fischer W."/>
        </authorList>
    </citation>
    <scope>NUCLEOTIDE SEQUENCE [LARGE SCALE GENOMIC DNA]</scope>
    <source>
        <strain evidence="3">CP2_2F</strain>
    </source>
</reference>
<dbReference type="PANTHER" id="PTHR45947">
    <property type="entry name" value="SULFOQUINOVOSYL TRANSFERASE SQD2"/>
    <property type="match status" value="1"/>
</dbReference>
<dbReference type="CDD" id="cd03801">
    <property type="entry name" value="GT4_PimA-like"/>
    <property type="match status" value="1"/>
</dbReference>
<dbReference type="Gene3D" id="3.40.50.2000">
    <property type="entry name" value="Glycogen Phosphorylase B"/>
    <property type="match status" value="2"/>
</dbReference>
<proteinExistence type="predicted"/>
<accession>A0A2M8P496</accession>
<dbReference type="AlphaFoldDB" id="A0A2M8P496"/>
<dbReference type="Proteomes" id="UP000228921">
    <property type="component" value="Unassembled WGS sequence"/>
</dbReference>
<evidence type="ECO:0000259" key="2">
    <source>
        <dbReference type="Pfam" id="PF13579"/>
    </source>
</evidence>
<evidence type="ECO:0000259" key="1">
    <source>
        <dbReference type="Pfam" id="PF00534"/>
    </source>
</evidence>
<dbReference type="InterPro" id="IPR050194">
    <property type="entry name" value="Glycosyltransferase_grp1"/>
</dbReference>